<gene>
    <name evidence="1" type="ORF">ACCUM_3494</name>
</gene>
<keyword evidence="2" id="KW-1185">Reference proteome</keyword>
<dbReference type="AlphaFoldDB" id="A0A5S4EP07"/>
<reference evidence="1 2" key="1">
    <citation type="submission" date="2019-04" db="EMBL/GenBank/DDBJ databases">
        <title>A novel phosphate-accumulating bacterium identified in bioreactor for phosphate removal from wastewater.</title>
        <authorList>
            <person name="Kotlyarov R.Y."/>
            <person name="Beletsky A.V."/>
            <person name="Kallistova A.Y."/>
            <person name="Dorofeev A.G."/>
            <person name="Nikolaev Y.Y."/>
            <person name="Pimenov N.V."/>
            <person name="Ravin N.V."/>
            <person name="Mardanov A.V."/>
        </authorList>
    </citation>
    <scope>NUCLEOTIDE SEQUENCE [LARGE SCALE GENOMIC DNA]</scope>
    <source>
        <strain evidence="1 2">Bin19</strain>
    </source>
</reference>
<evidence type="ECO:0000313" key="2">
    <source>
        <dbReference type="Proteomes" id="UP000306324"/>
    </source>
</evidence>
<dbReference type="Proteomes" id="UP000306324">
    <property type="component" value="Unassembled WGS sequence"/>
</dbReference>
<comment type="caution">
    <text evidence="1">The sequence shown here is derived from an EMBL/GenBank/DDBJ whole genome shotgun (WGS) entry which is preliminary data.</text>
</comment>
<sequence length="43" mass="4715">MAWQSPAWLLASAIHVSASRAGSIAWNQWSPSPAAAKFRFLNM</sequence>
<organism evidence="1 2">
    <name type="scientific">Candidatus Accumulibacter phosphatis</name>
    <dbReference type="NCBI Taxonomy" id="327160"/>
    <lineage>
        <taxon>Bacteria</taxon>
        <taxon>Pseudomonadati</taxon>
        <taxon>Pseudomonadota</taxon>
        <taxon>Betaproteobacteria</taxon>
        <taxon>Candidatus Accumulibacter</taxon>
    </lineage>
</organism>
<evidence type="ECO:0000313" key="1">
    <source>
        <dbReference type="EMBL" id="TMQ77161.1"/>
    </source>
</evidence>
<name>A0A5S4EP07_9PROT</name>
<dbReference type="EMBL" id="SWAD01000031">
    <property type="protein sequence ID" value="TMQ77161.1"/>
    <property type="molecule type" value="Genomic_DNA"/>
</dbReference>
<accession>A0A5S4EP07</accession>
<proteinExistence type="predicted"/>
<protein>
    <submittedName>
        <fullName evidence="1">Uncharacterized protein</fullName>
    </submittedName>
</protein>